<dbReference type="InterPro" id="IPR051532">
    <property type="entry name" value="Ester_Hydrolysis_Enzymes"/>
</dbReference>
<reference evidence="3" key="1">
    <citation type="journal article" date="2019" name="Int. J. Syst. Evol. Microbiol.">
        <title>The Global Catalogue of Microorganisms (GCM) 10K type strain sequencing project: providing services to taxonomists for standard genome sequencing and annotation.</title>
        <authorList>
            <consortium name="The Broad Institute Genomics Platform"/>
            <consortium name="The Broad Institute Genome Sequencing Center for Infectious Disease"/>
            <person name="Wu L."/>
            <person name="Ma J."/>
        </authorList>
    </citation>
    <scope>NUCLEOTIDE SEQUENCE [LARGE SCALE GENOMIC DNA]</scope>
    <source>
        <strain evidence="3">DT43</strain>
    </source>
</reference>
<dbReference type="PANTHER" id="PTHR30383:SF5">
    <property type="entry name" value="SGNH HYDROLASE-TYPE ESTERASE DOMAIN-CONTAINING PROTEIN"/>
    <property type="match status" value="1"/>
</dbReference>
<dbReference type="InterPro" id="IPR013830">
    <property type="entry name" value="SGNH_hydro"/>
</dbReference>
<evidence type="ECO:0000313" key="3">
    <source>
        <dbReference type="Proteomes" id="UP001596110"/>
    </source>
</evidence>
<dbReference type="PANTHER" id="PTHR30383">
    <property type="entry name" value="THIOESTERASE 1/PROTEASE 1/LYSOPHOSPHOLIPASE L1"/>
    <property type="match status" value="1"/>
</dbReference>
<dbReference type="RefSeq" id="WP_156806622.1">
    <property type="nucleotide sequence ID" value="NZ_JBHSOJ010000014.1"/>
</dbReference>
<dbReference type="InterPro" id="IPR036514">
    <property type="entry name" value="SGNH_hydro_sf"/>
</dbReference>
<dbReference type="EMBL" id="JBHSOJ010000014">
    <property type="protein sequence ID" value="MFC5630356.1"/>
    <property type="molecule type" value="Genomic_DNA"/>
</dbReference>
<organism evidence="2 3">
    <name type="scientific">Streptococcus caledonicus</name>
    <dbReference type="NCBI Taxonomy" id="2614158"/>
    <lineage>
        <taxon>Bacteria</taxon>
        <taxon>Bacillati</taxon>
        <taxon>Bacillota</taxon>
        <taxon>Bacilli</taxon>
        <taxon>Lactobacillales</taxon>
        <taxon>Streptococcaceae</taxon>
        <taxon>Streptococcus</taxon>
    </lineage>
</organism>
<gene>
    <name evidence="2" type="ORF">ACFPQ3_01800</name>
</gene>
<dbReference type="Gene3D" id="3.40.50.1110">
    <property type="entry name" value="SGNH hydrolase"/>
    <property type="match status" value="1"/>
</dbReference>
<dbReference type="Pfam" id="PF13472">
    <property type="entry name" value="Lipase_GDSL_2"/>
    <property type="match status" value="1"/>
</dbReference>
<dbReference type="SUPFAM" id="SSF52266">
    <property type="entry name" value="SGNH hydrolase"/>
    <property type="match status" value="1"/>
</dbReference>
<comment type="caution">
    <text evidence="2">The sequence shown here is derived from an EMBL/GenBank/DDBJ whole genome shotgun (WGS) entry which is preliminary data.</text>
</comment>
<evidence type="ECO:0000313" key="2">
    <source>
        <dbReference type="EMBL" id="MFC5630356.1"/>
    </source>
</evidence>
<keyword evidence="3" id="KW-1185">Reference proteome</keyword>
<feature type="domain" description="SGNH hydrolase-type esterase" evidence="1">
    <location>
        <begin position="42"/>
        <end position="204"/>
    </location>
</feature>
<accession>A0ABW0UCE4</accession>
<dbReference type="Proteomes" id="UP001596110">
    <property type="component" value="Unassembled WGS sequence"/>
</dbReference>
<evidence type="ECO:0000259" key="1">
    <source>
        <dbReference type="Pfam" id="PF13472"/>
    </source>
</evidence>
<name>A0ABW0UCE4_9STRE</name>
<proteinExistence type="predicted"/>
<protein>
    <submittedName>
        <fullName evidence="2">GDSL-type esterase/lipase family protein</fullName>
    </submittedName>
</protein>
<sequence>MDQKIMEIVRELNYEFLQNDILNKIENFSKLNKFAETGQVVFLGDSITEGFPIEEMLKSSKILYKRGISGIRSDTVLEHFDEIMGGLKAGEVFILLGTNDLAHNRSTDSIVETLTNICDRLKLENPATEIHIISIYPVIEGYTDMVDIRQNKDIITINSQLEVLAETDSKVHYYDIYPLLLDDKGQLEKNYTKDGLHLTIEGYQKVCEVLQEALV</sequence>